<evidence type="ECO:0000313" key="3">
    <source>
        <dbReference type="Proteomes" id="UP000789901"/>
    </source>
</evidence>
<evidence type="ECO:0000256" key="1">
    <source>
        <dbReference type="SAM" id="MobiDB-lite"/>
    </source>
</evidence>
<protein>
    <submittedName>
        <fullName evidence="2">16692_t:CDS:1</fullName>
    </submittedName>
</protein>
<keyword evidence="3" id="KW-1185">Reference proteome</keyword>
<feature type="region of interest" description="Disordered" evidence="1">
    <location>
        <begin position="26"/>
        <end position="68"/>
    </location>
</feature>
<sequence>SIDNKPKSLEIMCRRLRTSCVELLSDGAGSVNDEISPDLPASDEPKPSNGEFNTQSKTYPSGYLTRKQ</sequence>
<gene>
    <name evidence="2" type="ORF">GMARGA_LOCUS38781</name>
</gene>
<name>A0ABN7X5I0_GIGMA</name>
<dbReference type="Proteomes" id="UP000789901">
    <property type="component" value="Unassembled WGS sequence"/>
</dbReference>
<comment type="caution">
    <text evidence="2">The sequence shown here is derived from an EMBL/GenBank/DDBJ whole genome shotgun (WGS) entry which is preliminary data.</text>
</comment>
<feature type="non-terminal residue" evidence="2">
    <location>
        <position position="1"/>
    </location>
</feature>
<feature type="compositionally biased region" description="Polar residues" evidence="1">
    <location>
        <begin position="50"/>
        <end position="59"/>
    </location>
</feature>
<organism evidence="2 3">
    <name type="scientific">Gigaspora margarita</name>
    <dbReference type="NCBI Taxonomy" id="4874"/>
    <lineage>
        <taxon>Eukaryota</taxon>
        <taxon>Fungi</taxon>
        <taxon>Fungi incertae sedis</taxon>
        <taxon>Mucoromycota</taxon>
        <taxon>Glomeromycotina</taxon>
        <taxon>Glomeromycetes</taxon>
        <taxon>Diversisporales</taxon>
        <taxon>Gigasporaceae</taxon>
        <taxon>Gigaspora</taxon>
    </lineage>
</organism>
<dbReference type="EMBL" id="CAJVQB010088540">
    <property type="protein sequence ID" value="CAG8847640.1"/>
    <property type="molecule type" value="Genomic_DNA"/>
</dbReference>
<proteinExistence type="predicted"/>
<reference evidence="2 3" key="1">
    <citation type="submission" date="2021-06" db="EMBL/GenBank/DDBJ databases">
        <authorList>
            <person name="Kallberg Y."/>
            <person name="Tangrot J."/>
            <person name="Rosling A."/>
        </authorList>
    </citation>
    <scope>NUCLEOTIDE SEQUENCE [LARGE SCALE GENOMIC DNA]</scope>
    <source>
        <strain evidence="2 3">120-4 pot B 10/14</strain>
    </source>
</reference>
<evidence type="ECO:0000313" key="2">
    <source>
        <dbReference type="EMBL" id="CAG8847640.1"/>
    </source>
</evidence>
<accession>A0ABN7X5I0</accession>